<organism evidence="1 2">
    <name type="scientific">Corynebacterium mendelii</name>
    <dbReference type="NCBI Taxonomy" id="2765362"/>
    <lineage>
        <taxon>Bacteria</taxon>
        <taxon>Bacillati</taxon>
        <taxon>Actinomycetota</taxon>
        <taxon>Actinomycetes</taxon>
        <taxon>Mycobacteriales</taxon>
        <taxon>Corynebacteriaceae</taxon>
        <taxon>Corynebacterium</taxon>
    </lineage>
</organism>
<protein>
    <submittedName>
        <fullName evidence="1">PAS domain-containing protein</fullName>
    </submittedName>
</protein>
<dbReference type="Proteomes" id="UP000664332">
    <property type="component" value="Unassembled WGS sequence"/>
</dbReference>
<keyword evidence="2" id="KW-1185">Reference proteome</keyword>
<dbReference type="InterPro" id="IPR035965">
    <property type="entry name" value="PAS-like_dom_sf"/>
</dbReference>
<proteinExistence type="predicted"/>
<evidence type="ECO:0000313" key="2">
    <source>
        <dbReference type="Proteomes" id="UP000664332"/>
    </source>
</evidence>
<dbReference type="Gene3D" id="3.30.450.20">
    <property type="entry name" value="PAS domain"/>
    <property type="match status" value="1"/>
</dbReference>
<name>A0A939IXC7_9CORY</name>
<evidence type="ECO:0000313" key="1">
    <source>
        <dbReference type="EMBL" id="MBN9643928.1"/>
    </source>
</evidence>
<dbReference type="SUPFAM" id="SSF55785">
    <property type="entry name" value="PYP-like sensor domain (PAS domain)"/>
    <property type="match status" value="1"/>
</dbReference>
<dbReference type="RefSeq" id="WP_207118697.1">
    <property type="nucleotide sequence ID" value="NZ_JAFLEQ010000008.1"/>
</dbReference>
<sequence length="461" mass="50746">MPTVEPTGATHEVGLEEMFFSTTDAKGVIRESNDVFVRLSRFPLDELVGAPHNCIRHPEMPGGAFYGMWVLLQSGKPFAAYVRNLAKDGSEYDVFATITPMPNGDYLSVRTRVSCPELFEAACGIYADVRAKERELMAAGANRHEAAVEGFNLVTEAIQGLGFQSYEEFQWAVLPEEILARQAETGPLPQPKHIEPGPMETIHEAVDAIAARLGDWMDALTAVDDLSNSLHKAGRTMRREMESAEEVTAHLTARANSDEGLPQETLMPLQVWTQMRKVAAPRLEKLFGQLEEFDQFTARTKFSIALCRLQTEMMARFVTELSDGGIKKRGAVALEALAIAFGYVMAEMDELADTYNKKAKDVAATIAGVADLMGIPQQVMVEWRRDHEKDGERLGGTMGELLQEVNRSIIRAEEALDSLRRCSAAAGDATAVDNTAAITERIKSIEINAGELIRKHDADNA</sequence>
<comment type="caution">
    <text evidence="1">The sequence shown here is derived from an EMBL/GenBank/DDBJ whole genome shotgun (WGS) entry which is preliminary data.</text>
</comment>
<accession>A0A939IXC7</accession>
<dbReference type="EMBL" id="JAFLEQ010000008">
    <property type="protein sequence ID" value="MBN9643928.1"/>
    <property type="molecule type" value="Genomic_DNA"/>
</dbReference>
<reference evidence="1" key="1">
    <citation type="submission" date="2021-03" db="EMBL/GenBank/DDBJ databases">
        <authorList>
            <person name="Sun Q."/>
        </authorList>
    </citation>
    <scope>NUCLEOTIDE SEQUENCE</scope>
    <source>
        <strain evidence="1">CCM 8862</strain>
    </source>
</reference>
<dbReference type="AlphaFoldDB" id="A0A939IXC7"/>
<gene>
    <name evidence="1" type="ORF">JZY06_04755</name>
</gene>